<reference evidence="1 2" key="1">
    <citation type="submission" date="2023-11" db="EMBL/GenBank/DDBJ databases">
        <title>Peredibacter starrii A3.12.</title>
        <authorList>
            <person name="Mitchell R.J."/>
        </authorList>
    </citation>
    <scope>NUCLEOTIDE SEQUENCE [LARGE SCALE GENOMIC DNA]</scope>
    <source>
        <strain evidence="1 2">A3.12</strain>
    </source>
</reference>
<dbReference type="AlphaFoldDB" id="A0AAX4HRH4"/>
<dbReference type="RefSeq" id="WP_321396943.1">
    <property type="nucleotide sequence ID" value="NZ_CP139487.1"/>
</dbReference>
<dbReference type="SUPFAM" id="SSF52833">
    <property type="entry name" value="Thioredoxin-like"/>
    <property type="match status" value="1"/>
</dbReference>
<evidence type="ECO:0000313" key="2">
    <source>
        <dbReference type="Proteomes" id="UP001324634"/>
    </source>
</evidence>
<dbReference type="EMBL" id="CP139487">
    <property type="protein sequence ID" value="WPU65787.1"/>
    <property type="molecule type" value="Genomic_DNA"/>
</dbReference>
<protein>
    <submittedName>
        <fullName evidence="1">(2Fe-2S) ferredoxin domain-containing protein</fullName>
    </submittedName>
</protein>
<dbReference type="KEGG" id="psti:SOO65_03410"/>
<sequence length="100" mass="11428">MKKEKMKTEMEVFICNHSRDSGDDNCAAKGAKELTDKLKKWAKEEHKGEMKVFRSGCLGKCSEGIAIACYPQKKFLLEVVPEDYKEIREGLEEALKDIKD</sequence>
<evidence type="ECO:0000313" key="1">
    <source>
        <dbReference type="EMBL" id="WPU65787.1"/>
    </source>
</evidence>
<dbReference type="Proteomes" id="UP001324634">
    <property type="component" value="Chromosome"/>
</dbReference>
<gene>
    <name evidence="1" type="ORF">SOO65_03410</name>
</gene>
<dbReference type="Gene3D" id="3.40.30.10">
    <property type="entry name" value="Glutaredoxin"/>
    <property type="match status" value="1"/>
</dbReference>
<proteinExistence type="predicted"/>
<accession>A0AAX4HRH4</accession>
<name>A0AAX4HRH4_9BACT</name>
<organism evidence="1 2">
    <name type="scientific">Peredibacter starrii</name>
    <dbReference type="NCBI Taxonomy" id="28202"/>
    <lineage>
        <taxon>Bacteria</taxon>
        <taxon>Pseudomonadati</taxon>
        <taxon>Bdellovibrionota</taxon>
        <taxon>Bacteriovoracia</taxon>
        <taxon>Bacteriovoracales</taxon>
        <taxon>Bacteriovoracaceae</taxon>
        <taxon>Peredibacter</taxon>
    </lineage>
</organism>
<dbReference type="InterPro" id="IPR036249">
    <property type="entry name" value="Thioredoxin-like_sf"/>
</dbReference>
<keyword evidence="2" id="KW-1185">Reference proteome</keyword>
<dbReference type="CDD" id="cd02980">
    <property type="entry name" value="TRX_Fd_family"/>
    <property type="match status" value="1"/>
</dbReference>